<dbReference type="InterPro" id="IPR011635">
    <property type="entry name" value="CARDB"/>
</dbReference>
<dbReference type="Pfam" id="PF07705">
    <property type="entry name" value="CARDB"/>
    <property type="match status" value="1"/>
</dbReference>
<evidence type="ECO:0000256" key="1">
    <source>
        <dbReference type="SAM" id="Phobius"/>
    </source>
</evidence>
<keyword evidence="1" id="KW-0812">Transmembrane</keyword>
<sequence>MPSSKILFTAAAICFLVAIAVPTAAITIGEDGAADDVALESTSPYATIDDGELTLDFAALNDRSRSEFDDVFSISVADDSIERIWLSHEVDGVTFYRDGDRNDELDESNPIVPAAGDTTSVGVAIDTHVAASGTKSFTVHVEYADEDDENADIELVDVAYSDAELGAGETLTVNATYRNYGDDRGSTIATLVVDGIVVDRQVVHVGAGETETVAFERSMDRSGTFEVGVDDRKPRSITVWPPGEPAPDFAVIEATLEADTIPRGESAAVTATIENTGNVTGETTIELAVGGAVVDTQLVELDPGEVTTVTFERQFDDPGEYAIAVSGVDAGTLTVTERELIVVLNREFTSSSAAAVVPAGVLGFLFAATGVRRRVNL</sequence>
<dbReference type="Proteomes" id="UP001595898">
    <property type="component" value="Unassembled WGS sequence"/>
</dbReference>
<evidence type="ECO:0000259" key="2">
    <source>
        <dbReference type="Pfam" id="PF07705"/>
    </source>
</evidence>
<gene>
    <name evidence="3" type="ORF">ACFO5R_11635</name>
</gene>
<accession>A0ABD5PQH1</accession>
<name>A0ABD5PQH1_9EURY</name>
<proteinExistence type="predicted"/>
<dbReference type="RefSeq" id="WP_250140732.1">
    <property type="nucleotide sequence ID" value="NZ_JALIQP010000002.1"/>
</dbReference>
<organism evidence="3 4">
    <name type="scientific">Halosolutus amylolyticus</name>
    <dbReference type="NCBI Taxonomy" id="2932267"/>
    <lineage>
        <taxon>Archaea</taxon>
        <taxon>Methanobacteriati</taxon>
        <taxon>Methanobacteriota</taxon>
        <taxon>Stenosarchaea group</taxon>
        <taxon>Halobacteria</taxon>
        <taxon>Halobacteriales</taxon>
        <taxon>Natrialbaceae</taxon>
        <taxon>Halosolutus</taxon>
    </lineage>
</organism>
<keyword evidence="4" id="KW-1185">Reference proteome</keyword>
<dbReference type="EMBL" id="JBHSFA010000007">
    <property type="protein sequence ID" value="MFC4542570.1"/>
    <property type="molecule type" value="Genomic_DNA"/>
</dbReference>
<keyword evidence="1" id="KW-1133">Transmembrane helix</keyword>
<keyword evidence="1" id="KW-0472">Membrane</keyword>
<dbReference type="AlphaFoldDB" id="A0ABD5PQH1"/>
<protein>
    <submittedName>
        <fullName evidence="3">CARDB domain-containing protein</fullName>
    </submittedName>
</protein>
<dbReference type="Gene3D" id="2.60.40.10">
    <property type="entry name" value="Immunoglobulins"/>
    <property type="match status" value="2"/>
</dbReference>
<comment type="caution">
    <text evidence="3">The sequence shown here is derived from an EMBL/GenBank/DDBJ whole genome shotgun (WGS) entry which is preliminary data.</text>
</comment>
<feature type="domain" description="CARDB" evidence="2">
    <location>
        <begin position="247"/>
        <end position="329"/>
    </location>
</feature>
<dbReference type="InterPro" id="IPR013783">
    <property type="entry name" value="Ig-like_fold"/>
</dbReference>
<reference evidence="3 4" key="1">
    <citation type="journal article" date="2019" name="Int. J. Syst. Evol. Microbiol.">
        <title>The Global Catalogue of Microorganisms (GCM) 10K type strain sequencing project: providing services to taxonomists for standard genome sequencing and annotation.</title>
        <authorList>
            <consortium name="The Broad Institute Genomics Platform"/>
            <consortium name="The Broad Institute Genome Sequencing Center for Infectious Disease"/>
            <person name="Wu L."/>
            <person name="Ma J."/>
        </authorList>
    </citation>
    <scope>NUCLEOTIDE SEQUENCE [LARGE SCALE GENOMIC DNA]</scope>
    <source>
        <strain evidence="3 4">WLHS5</strain>
    </source>
</reference>
<evidence type="ECO:0000313" key="3">
    <source>
        <dbReference type="EMBL" id="MFC4542570.1"/>
    </source>
</evidence>
<evidence type="ECO:0000313" key="4">
    <source>
        <dbReference type="Proteomes" id="UP001595898"/>
    </source>
</evidence>
<feature type="transmembrane region" description="Helical" evidence="1">
    <location>
        <begin position="353"/>
        <end position="371"/>
    </location>
</feature>